<accession>A0AAW6RPH2</accession>
<proteinExistence type="predicted"/>
<keyword evidence="2" id="KW-1185">Reference proteome</keyword>
<gene>
    <name evidence="1" type="ORF">QB898_12835</name>
</gene>
<evidence type="ECO:0000313" key="1">
    <source>
        <dbReference type="EMBL" id="MDG9700571.1"/>
    </source>
</evidence>
<dbReference type="RefSeq" id="WP_279525264.1">
    <property type="nucleotide sequence ID" value="NZ_JARVII010000049.1"/>
</dbReference>
<protein>
    <submittedName>
        <fullName evidence="1">RHS repeat-associated core domain-containing protein</fullName>
    </submittedName>
</protein>
<evidence type="ECO:0000313" key="2">
    <source>
        <dbReference type="Proteomes" id="UP001237156"/>
    </source>
</evidence>
<sequence length="263" mass="28974">LNKAGETTWKARYEAFGKARIDHASTAQINLRLPGQYFDAETGLHQNWNRDYAPGIGRYVQADPIGLEGGINVYEYAYGNPLVYYDPYGLFGMDSVWGGIYRMTGGWTPSQEFVDFSAGFGDVMSLQLTKKTRKIFDFGQSVDVCSNSYFIGEMATMLMPIGMLGRVSKIARFSNNPFKYELGQKTVSDKVWKELGLANKTPEQRSDIIIASKGWLYAFFSFSGNWRATLSTGPTPGAAAGLVVVAAGMGGYAISQKLDCICK</sequence>
<comment type="caution">
    <text evidence="1">The sequence shown here is derived from an EMBL/GenBank/DDBJ whole genome shotgun (WGS) entry which is preliminary data.</text>
</comment>
<organism evidence="1 2">
    <name type="scientific">Ottowia cancrivicina</name>
    <dbReference type="NCBI Taxonomy" id="3040346"/>
    <lineage>
        <taxon>Bacteria</taxon>
        <taxon>Pseudomonadati</taxon>
        <taxon>Pseudomonadota</taxon>
        <taxon>Betaproteobacteria</taxon>
        <taxon>Burkholderiales</taxon>
        <taxon>Comamonadaceae</taxon>
        <taxon>Ottowia</taxon>
    </lineage>
</organism>
<dbReference type="NCBIfam" id="TIGR03696">
    <property type="entry name" value="Rhs_assc_core"/>
    <property type="match status" value="1"/>
</dbReference>
<dbReference type="PANTHER" id="PTHR32305:SF15">
    <property type="entry name" value="PROTEIN RHSA-RELATED"/>
    <property type="match status" value="1"/>
</dbReference>
<name>A0AAW6RPH2_9BURK</name>
<dbReference type="PANTHER" id="PTHR32305">
    <property type="match status" value="1"/>
</dbReference>
<dbReference type="AlphaFoldDB" id="A0AAW6RPH2"/>
<dbReference type="Proteomes" id="UP001237156">
    <property type="component" value="Unassembled WGS sequence"/>
</dbReference>
<dbReference type="Gene3D" id="2.180.10.10">
    <property type="entry name" value="RHS repeat-associated core"/>
    <property type="match status" value="1"/>
</dbReference>
<reference evidence="1 2" key="1">
    <citation type="submission" date="2023-04" db="EMBL/GenBank/DDBJ databases">
        <title>Ottowia paracancer sp. nov., isolated from human stomach.</title>
        <authorList>
            <person name="Song Y."/>
        </authorList>
    </citation>
    <scope>NUCLEOTIDE SEQUENCE [LARGE SCALE GENOMIC DNA]</scope>
    <source>
        <strain evidence="1 2">10c7w1</strain>
    </source>
</reference>
<dbReference type="InterPro" id="IPR022385">
    <property type="entry name" value="Rhs_assc_core"/>
</dbReference>
<feature type="non-terminal residue" evidence="1">
    <location>
        <position position="1"/>
    </location>
</feature>
<dbReference type="InterPro" id="IPR050708">
    <property type="entry name" value="T6SS_VgrG/RHS"/>
</dbReference>
<dbReference type="PRINTS" id="PR00394">
    <property type="entry name" value="RHSPROTEIN"/>
</dbReference>
<dbReference type="EMBL" id="JARVII010000049">
    <property type="protein sequence ID" value="MDG9700571.1"/>
    <property type="molecule type" value="Genomic_DNA"/>
</dbReference>